<keyword evidence="3" id="KW-0732">Signal</keyword>
<accession>A0A8J2KVE0</accession>
<evidence type="ECO:0000256" key="1">
    <source>
        <dbReference type="ARBA" id="ARBA00022645"/>
    </source>
</evidence>
<dbReference type="Proteomes" id="UP000708208">
    <property type="component" value="Unassembled WGS sequence"/>
</dbReference>
<dbReference type="OrthoDB" id="443318at2759"/>
<comment type="caution">
    <text evidence="6">The sequence shown here is derived from an EMBL/GenBank/DDBJ whole genome shotgun (WGS) entry which is preliminary data.</text>
</comment>
<dbReference type="AlphaFoldDB" id="A0A8J2KVE0"/>
<dbReference type="GO" id="GO:0004185">
    <property type="term" value="F:serine-type carboxypeptidase activity"/>
    <property type="evidence" value="ECO:0007669"/>
    <property type="project" value="InterPro"/>
</dbReference>
<dbReference type="PANTHER" id="PTHR11802:SF472">
    <property type="entry name" value="SERINE CARBOXYPEPTIDASE CPVL-RELATED"/>
    <property type="match status" value="1"/>
</dbReference>
<keyword evidence="2" id="KW-0645">Protease</keyword>
<evidence type="ECO:0000313" key="6">
    <source>
        <dbReference type="EMBL" id="CAG7822151.1"/>
    </source>
</evidence>
<protein>
    <submittedName>
        <fullName evidence="6">Uncharacterized protein</fullName>
    </submittedName>
</protein>
<dbReference type="InterPro" id="IPR001563">
    <property type="entry name" value="Peptidase_S10"/>
</dbReference>
<proteinExistence type="predicted"/>
<organism evidence="6 7">
    <name type="scientific">Allacma fusca</name>
    <dbReference type="NCBI Taxonomy" id="39272"/>
    <lineage>
        <taxon>Eukaryota</taxon>
        <taxon>Metazoa</taxon>
        <taxon>Ecdysozoa</taxon>
        <taxon>Arthropoda</taxon>
        <taxon>Hexapoda</taxon>
        <taxon>Collembola</taxon>
        <taxon>Symphypleona</taxon>
        <taxon>Sminthuridae</taxon>
        <taxon>Allacma</taxon>
    </lineage>
</organism>
<name>A0A8J2KVE0_9HEXA</name>
<dbReference type="Pfam" id="PF00450">
    <property type="entry name" value="Peptidase_S10"/>
    <property type="match status" value="1"/>
</dbReference>
<dbReference type="PANTHER" id="PTHR11802">
    <property type="entry name" value="SERINE PROTEASE FAMILY S10 SERINE CARBOXYPEPTIDASE"/>
    <property type="match status" value="1"/>
</dbReference>
<keyword evidence="1" id="KW-0121">Carboxypeptidase</keyword>
<keyword evidence="4" id="KW-0378">Hydrolase</keyword>
<evidence type="ECO:0000313" key="7">
    <source>
        <dbReference type="Proteomes" id="UP000708208"/>
    </source>
</evidence>
<sequence length="99" mass="11226">MKLSNIKTEKDIKSYSGYLTVDEKTNANLFFWFFPAQESPDNAPFILWVSELPGFSCLRSIFLENGPFQVGPNSVVSERNATWTRSHSMLYIDSPIGTV</sequence>
<evidence type="ECO:0000256" key="3">
    <source>
        <dbReference type="ARBA" id="ARBA00022729"/>
    </source>
</evidence>
<keyword evidence="7" id="KW-1185">Reference proteome</keyword>
<gene>
    <name evidence="6" type="ORF">AFUS01_LOCUS32438</name>
</gene>
<dbReference type="GO" id="GO:0006508">
    <property type="term" value="P:proteolysis"/>
    <property type="evidence" value="ECO:0007669"/>
    <property type="project" value="UniProtKB-KW"/>
</dbReference>
<evidence type="ECO:0000256" key="5">
    <source>
        <dbReference type="ARBA" id="ARBA00023180"/>
    </source>
</evidence>
<evidence type="ECO:0000256" key="4">
    <source>
        <dbReference type="ARBA" id="ARBA00022801"/>
    </source>
</evidence>
<dbReference type="EMBL" id="CAJVCH010525464">
    <property type="protein sequence ID" value="CAG7822151.1"/>
    <property type="molecule type" value="Genomic_DNA"/>
</dbReference>
<reference evidence="6" key="1">
    <citation type="submission" date="2021-06" db="EMBL/GenBank/DDBJ databases">
        <authorList>
            <person name="Hodson N. C."/>
            <person name="Mongue J. A."/>
            <person name="Jaron S. K."/>
        </authorList>
    </citation>
    <scope>NUCLEOTIDE SEQUENCE</scope>
</reference>
<evidence type="ECO:0000256" key="2">
    <source>
        <dbReference type="ARBA" id="ARBA00022670"/>
    </source>
</evidence>
<keyword evidence="5" id="KW-0325">Glycoprotein</keyword>